<evidence type="ECO:0000313" key="2">
    <source>
        <dbReference type="Proteomes" id="UP001623232"/>
    </source>
</evidence>
<proteinExistence type="predicted"/>
<reference evidence="1 2" key="1">
    <citation type="submission" date="2023-04" db="EMBL/GenBank/DDBJ databases">
        <title>Complete genome sequence of Alisedimentitalea scapharcae.</title>
        <authorList>
            <person name="Rong J.-C."/>
            <person name="Yi M.-L."/>
            <person name="Zhao Q."/>
        </authorList>
    </citation>
    <scope>NUCLEOTIDE SEQUENCE [LARGE SCALE GENOMIC DNA]</scope>
    <source>
        <strain evidence="1 2">KCTC 42119</strain>
    </source>
</reference>
<dbReference type="EMBL" id="CP123584">
    <property type="protein sequence ID" value="WZK89057.1"/>
    <property type="molecule type" value="Genomic_DNA"/>
</dbReference>
<evidence type="ECO:0000313" key="1">
    <source>
        <dbReference type="EMBL" id="WZK89057.1"/>
    </source>
</evidence>
<dbReference type="RefSeq" id="WP_406646930.1">
    <property type="nucleotide sequence ID" value="NZ_CP123584.1"/>
</dbReference>
<keyword evidence="2" id="KW-1185">Reference proteome</keyword>
<dbReference type="Proteomes" id="UP001623232">
    <property type="component" value="Chromosome"/>
</dbReference>
<gene>
    <name evidence="1" type="ORF">QEZ52_00465</name>
</gene>
<name>A0ABZ2XUR8_9RHOB</name>
<sequence length="57" mass="6302">MPDLHDALKALNKAAYHAIRAGSDTTMHPDLDRQSLREIAWATDKLVDDNAPTVETT</sequence>
<protein>
    <submittedName>
        <fullName evidence="1">Uncharacterized protein</fullName>
    </submittedName>
</protein>
<accession>A0ABZ2XUR8</accession>
<organism evidence="1 2">
    <name type="scientific">Aliisedimentitalea scapharcae</name>
    <dbReference type="NCBI Taxonomy" id="1524259"/>
    <lineage>
        <taxon>Bacteria</taxon>
        <taxon>Pseudomonadati</taxon>
        <taxon>Pseudomonadota</taxon>
        <taxon>Alphaproteobacteria</taxon>
        <taxon>Rhodobacterales</taxon>
        <taxon>Roseobacteraceae</taxon>
        <taxon>Aliisedimentitalea</taxon>
    </lineage>
</organism>